<dbReference type="GO" id="GO:0012505">
    <property type="term" value="C:endomembrane system"/>
    <property type="evidence" value="ECO:0007669"/>
    <property type="project" value="UniProtKB-SubCell"/>
</dbReference>
<feature type="domain" description="Vacuolar sorting protein 39/Transforming growth factor beta receptor-associated" evidence="5">
    <location>
        <begin position="661"/>
        <end position="769"/>
    </location>
</feature>
<feature type="compositionally biased region" description="Basic and acidic residues" evidence="4">
    <location>
        <begin position="1103"/>
        <end position="1119"/>
    </location>
</feature>
<feature type="compositionally biased region" description="Acidic residues" evidence="4">
    <location>
        <begin position="123"/>
        <end position="143"/>
    </location>
</feature>
<accession>A0AAV5RQT4</accession>
<keyword evidence="2" id="KW-0472">Membrane</keyword>
<dbReference type="Proteomes" id="UP001377567">
    <property type="component" value="Unassembled WGS sequence"/>
</dbReference>
<sequence>MLRAQLQDKISSPGIAAILPIAESRRVIVAKTDGKIEVYSREHSRFKLFQVYPNLLQNLHIDDLRIYNLYYADVLSTIFIQCKKVIVLLNSYNLHVYDRVVEKRGISKCWILHALVGTSATDSDSEVEPSPEPTDNSEQDDSSEGISTTFLLYSTDKQNRLKLLMWKERTYKAMVDIQLPHTNDYVTSANAQGHGIILTTNTGVYLWRYDIMTLVNIQKIVEHKYPKDMVSAIVELRAQCNIGIDEKVRPAGVQSNVGMSRSISSASRESTLSKGTSIRHYWHGRARNAQTHYKDMRYCFTTHPASSPFVIDGLTESLFEVNISDGSEPFLVRYSHEQFFEWNSEFDKVEYLSSHILMLSNSKRVKFVDYSNGFTFLEKHIPEGIKDVQKILGTYLLIWTVNDEILLFHYQVDDGTASVDSASGIGYDDDGSTDQVSICGKFHDSNFYYLWRKVLFYRFFLSSPYSVELCASPDPQYSLDLAAMKLRDFTVLWCLKIFESLERCLDVVYSKQAFSRLMNHDVSTRSVTFNKHRTDKLEEIITDGVFSSLIEAWAPPQLVILNTLPPSISRLIDDLTGEEHNCIDNSNSGERNFEYRIQPQLVRRYIIPYLTDTRRNVNNLLKNNNSGIEWHYYTRSILQKLDFFLLDDHGSITIDDMSRLLDTVLFKIYMKYNPNMVGPFLRVENRCDETAVVDDLKSNNKSQELVDFYFQRSKHKEALEYLVNIINSTSHQADADKIKLLVKELVIAYLKNLTESYTDDTLYYTAWVLKNYGTTNDQKTEILKEIFLNDNHIMMTTGQLPVYNFIKRYDAPLSLSYLELIVSRGRTESGSLLIELVTRYLDNVNELKVRQKLKSVLALPIEYDTQKMIDVFDSVLNGDYRDETQQLAAEIRRFIKVMKTYPLYKSGAHKISIDILFNEICDYRKSSLYCDKVFRSNEEQGIELMQYLFSKVIEKYEETLQDIHYDANSVNHSTTLISMFLKDHGSHLGSLAILKLLPKSLPIQTIGSDLITIMKSTLTHKEEIGIKRSLLQAQLIDQSNKLDEELEHFTTIGDTKRCPVCEKNFSVLLSEEVVWYRVKEKDYVVHQNCSKTLENRLFPGGRVKSDEEQHPRTVKDAKESLMSSG</sequence>
<dbReference type="InterPro" id="IPR019452">
    <property type="entry name" value="VPS39/TGF_beta_rcpt-assoc_1"/>
</dbReference>
<feature type="region of interest" description="Disordered" evidence="4">
    <location>
        <begin position="1100"/>
        <end position="1125"/>
    </location>
</feature>
<dbReference type="AlphaFoldDB" id="A0AAV5RQT4"/>
<comment type="similarity">
    <text evidence="3">Belongs to the VAM6/VPS39 family.</text>
</comment>
<evidence type="ECO:0000256" key="3">
    <source>
        <dbReference type="ARBA" id="ARBA00038201"/>
    </source>
</evidence>
<name>A0AAV5RQT4_MAUHU</name>
<dbReference type="GO" id="GO:0006914">
    <property type="term" value="P:autophagy"/>
    <property type="evidence" value="ECO:0007669"/>
    <property type="project" value="TreeGrafter"/>
</dbReference>
<keyword evidence="7" id="KW-1185">Reference proteome</keyword>
<dbReference type="EMBL" id="BTGD01000001">
    <property type="protein sequence ID" value="GMM53780.1"/>
    <property type="molecule type" value="Genomic_DNA"/>
</dbReference>
<reference evidence="6 7" key="1">
    <citation type="journal article" date="2023" name="Elife">
        <title>Identification of key yeast species and microbe-microbe interactions impacting larval growth of Drosophila in the wild.</title>
        <authorList>
            <person name="Mure A."/>
            <person name="Sugiura Y."/>
            <person name="Maeda R."/>
            <person name="Honda K."/>
            <person name="Sakurai N."/>
            <person name="Takahashi Y."/>
            <person name="Watada M."/>
            <person name="Katoh T."/>
            <person name="Gotoh A."/>
            <person name="Gotoh Y."/>
            <person name="Taniguchi I."/>
            <person name="Nakamura K."/>
            <person name="Hayashi T."/>
            <person name="Katayama T."/>
            <person name="Uemura T."/>
            <person name="Hattori Y."/>
        </authorList>
    </citation>
    <scope>NUCLEOTIDE SEQUENCE [LARGE SCALE GENOMIC DNA]</scope>
    <source>
        <strain evidence="6 7">KH-74</strain>
    </source>
</reference>
<evidence type="ECO:0000256" key="2">
    <source>
        <dbReference type="ARBA" id="ARBA00023136"/>
    </source>
</evidence>
<dbReference type="PANTHER" id="PTHR12894">
    <property type="entry name" value="CNH DOMAIN CONTAINING"/>
    <property type="match status" value="1"/>
</dbReference>
<comment type="caution">
    <text evidence="6">The sequence shown here is derived from an EMBL/GenBank/DDBJ whole genome shotgun (WGS) entry which is preliminary data.</text>
</comment>
<feature type="region of interest" description="Disordered" evidence="4">
    <location>
        <begin position="121"/>
        <end position="144"/>
    </location>
</feature>
<dbReference type="PANTHER" id="PTHR12894:SF49">
    <property type="entry name" value="VAM6_VPS39-LIKE PROTEIN"/>
    <property type="match status" value="1"/>
</dbReference>
<evidence type="ECO:0000256" key="4">
    <source>
        <dbReference type="SAM" id="MobiDB-lite"/>
    </source>
</evidence>
<comment type="subcellular location">
    <subcellularLocation>
        <location evidence="1">Endomembrane system</location>
        <topology evidence="1">Peripheral membrane protein</topology>
    </subcellularLocation>
</comment>
<organism evidence="6 7">
    <name type="scientific">Maudiozyma humilis</name>
    <name type="common">Sour dough yeast</name>
    <name type="synonym">Kazachstania humilis</name>
    <dbReference type="NCBI Taxonomy" id="51915"/>
    <lineage>
        <taxon>Eukaryota</taxon>
        <taxon>Fungi</taxon>
        <taxon>Dikarya</taxon>
        <taxon>Ascomycota</taxon>
        <taxon>Saccharomycotina</taxon>
        <taxon>Saccharomycetes</taxon>
        <taxon>Saccharomycetales</taxon>
        <taxon>Saccharomycetaceae</taxon>
        <taxon>Maudiozyma</taxon>
    </lineage>
</organism>
<evidence type="ECO:0000259" key="5">
    <source>
        <dbReference type="Pfam" id="PF10366"/>
    </source>
</evidence>
<proteinExistence type="inferred from homology"/>
<evidence type="ECO:0000256" key="1">
    <source>
        <dbReference type="ARBA" id="ARBA00004184"/>
    </source>
</evidence>
<protein>
    <submittedName>
        <fullName evidence="6">Vam6 protein</fullName>
    </submittedName>
</protein>
<evidence type="ECO:0000313" key="7">
    <source>
        <dbReference type="Proteomes" id="UP001377567"/>
    </source>
</evidence>
<evidence type="ECO:0000313" key="6">
    <source>
        <dbReference type="EMBL" id="GMM53780.1"/>
    </source>
</evidence>
<dbReference type="Pfam" id="PF10366">
    <property type="entry name" value="Vps39_1"/>
    <property type="match status" value="1"/>
</dbReference>
<dbReference type="GO" id="GO:0034058">
    <property type="term" value="P:endosomal vesicle fusion"/>
    <property type="evidence" value="ECO:0007669"/>
    <property type="project" value="TreeGrafter"/>
</dbReference>
<dbReference type="GO" id="GO:0000329">
    <property type="term" value="C:fungal-type vacuole membrane"/>
    <property type="evidence" value="ECO:0007669"/>
    <property type="project" value="TreeGrafter"/>
</dbReference>
<dbReference type="InterPro" id="IPR032914">
    <property type="entry name" value="Vam6/VPS39/TRAP1"/>
</dbReference>
<gene>
    <name evidence="6" type="ORF">DAKH74_003960</name>
</gene>